<dbReference type="EMBL" id="CP033116">
    <property type="protein sequence ID" value="QFY57441.1"/>
    <property type="molecule type" value="Genomic_DNA"/>
</dbReference>
<sequence length="115" mass="13141">MTEQPTRLPSFDELKIMALEQPQALENLRKLLIAELIASAPECRRRRLEGLAFVIEAERRKARNPMQACIKISRMMLDSLVELNASLDLRRASTPPDQPPTATVIPFDKHHRSLQ</sequence>
<dbReference type="Proteomes" id="UP000344571">
    <property type="component" value="Chromosome"/>
</dbReference>
<dbReference type="InterPro" id="IPR021482">
    <property type="entry name" value="DUF3135"/>
</dbReference>
<evidence type="ECO:0000313" key="3">
    <source>
        <dbReference type="EMBL" id="QFY57441.1"/>
    </source>
</evidence>
<organism evidence="2 4">
    <name type="scientific">Halopseudomonas pelagia</name>
    <dbReference type="NCBI Taxonomy" id="553151"/>
    <lineage>
        <taxon>Bacteria</taxon>
        <taxon>Pseudomonadati</taxon>
        <taxon>Pseudomonadota</taxon>
        <taxon>Gammaproteobacteria</taxon>
        <taxon>Pseudomonadales</taxon>
        <taxon>Pseudomonadaceae</taxon>
        <taxon>Halopseudomonas</taxon>
    </lineage>
</organism>
<evidence type="ECO:0000313" key="4">
    <source>
        <dbReference type="Proteomes" id="UP000243750"/>
    </source>
</evidence>
<reference evidence="3 5" key="2">
    <citation type="submission" date="2018-10" db="EMBL/GenBank/DDBJ databases">
        <title>Complete genome sequence of Pseudomonas pelagia strain Kongs-67.</title>
        <authorList>
            <person name="Sinha R.K."/>
            <person name="Krishnan K."/>
        </authorList>
    </citation>
    <scope>NUCLEOTIDE SEQUENCE [LARGE SCALE GENOMIC DNA]</scope>
    <source>
        <strain evidence="3 5">Kongs-67</strain>
    </source>
</reference>
<evidence type="ECO:0000313" key="2">
    <source>
        <dbReference type="EMBL" id="PCC98537.1"/>
    </source>
</evidence>
<evidence type="ECO:0000313" key="5">
    <source>
        <dbReference type="Proteomes" id="UP000344571"/>
    </source>
</evidence>
<keyword evidence="5" id="KW-1185">Reference proteome</keyword>
<dbReference type="Proteomes" id="UP000243750">
    <property type="component" value="Unassembled WGS sequence"/>
</dbReference>
<name>A0AA91Z523_9GAMM</name>
<accession>A0AA91Z523</accession>
<protein>
    <submittedName>
        <fullName evidence="3">DUF3135 domain-containing protein</fullName>
    </submittedName>
</protein>
<dbReference type="AlphaFoldDB" id="A0AA91Z523"/>
<dbReference type="RefSeq" id="WP_096347423.1">
    <property type="nucleotide sequence ID" value="NZ_CP033116.1"/>
</dbReference>
<gene>
    <name evidence="2" type="ORF">CO192_15310</name>
    <name evidence="3" type="ORF">EAO82_14335</name>
</gene>
<evidence type="ECO:0000256" key="1">
    <source>
        <dbReference type="SAM" id="MobiDB-lite"/>
    </source>
</evidence>
<dbReference type="EMBL" id="NWMT01000196">
    <property type="protein sequence ID" value="PCC98537.1"/>
    <property type="molecule type" value="Genomic_DNA"/>
</dbReference>
<feature type="region of interest" description="Disordered" evidence="1">
    <location>
        <begin position="90"/>
        <end position="115"/>
    </location>
</feature>
<reference evidence="2 4" key="1">
    <citation type="submission" date="2017-09" db="EMBL/GenBank/DDBJ databases">
        <title>Bacterial and phytoplankton interrelationship in Kongsfjorden, an Arctic fjord.</title>
        <authorList>
            <person name="Sinha R."/>
            <person name="Krishnan K."/>
        </authorList>
    </citation>
    <scope>NUCLEOTIDE SEQUENCE [LARGE SCALE GENOMIC DNA]</scope>
    <source>
        <strain evidence="2 4">58</strain>
    </source>
</reference>
<proteinExistence type="predicted"/>
<dbReference type="Pfam" id="PF11333">
    <property type="entry name" value="DUF3135"/>
    <property type="match status" value="1"/>
</dbReference>